<feature type="chain" id="PRO_5012553448" description="Apple domain-containing protein" evidence="1">
    <location>
        <begin position="23"/>
        <end position="294"/>
    </location>
</feature>
<accession>A0A1Y1XTR3</accession>
<organism evidence="2 3">
    <name type="scientific">Basidiobolus meristosporus CBS 931.73</name>
    <dbReference type="NCBI Taxonomy" id="1314790"/>
    <lineage>
        <taxon>Eukaryota</taxon>
        <taxon>Fungi</taxon>
        <taxon>Fungi incertae sedis</taxon>
        <taxon>Zoopagomycota</taxon>
        <taxon>Entomophthoromycotina</taxon>
        <taxon>Basidiobolomycetes</taxon>
        <taxon>Basidiobolales</taxon>
        <taxon>Basidiobolaceae</taxon>
        <taxon>Basidiobolus</taxon>
    </lineage>
</organism>
<dbReference type="AlphaFoldDB" id="A0A1Y1XTR3"/>
<dbReference type="EMBL" id="MCFE01000470">
    <property type="protein sequence ID" value="ORX89157.1"/>
    <property type="molecule type" value="Genomic_DNA"/>
</dbReference>
<comment type="caution">
    <text evidence="2">The sequence shown here is derived from an EMBL/GenBank/DDBJ whole genome shotgun (WGS) entry which is preliminary data.</text>
</comment>
<evidence type="ECO:0008006" key="4">
    <source>
        <dbReference type="Google" id="ProtNLM"/>
    </source>
</evidence>
<protein>
    <recommendedName>
        <fullName evidence="4">Apple domain-containing protein</fullName>
    </recommendedName>
</protein>
<keyword evidence="3" id="KW-1185">Reference proteome</keyword>
<name>A0A1Y1XTR3_9FUNG</name>
<evidence type="ECO:0000256" key="1">
    <source>
        <dbReference type="SAM" id="SignalP"/>
    </source>
</evidence>
<evidence type="ECO:0000313" key="2">
    <source>
        <dbReference type="EMBL" id="ORX89157.1"/>
    </source>
</evidence>
<evidence type="ECO:0000313" key="3">
    <source>
        <dbReference type="Proteomes" id="UP000193498"/>
    </source>
</evidence>
<dbReference type="InParanoid" id="A0A1Y1XTR3"/>
<proteinExistence type="predicted"/>
<dbReference type="Proteomes" id="UP000193498">
    <property type="component" value="Unassembled WGS sequence"/>
</dbReference>
<keyword evidence="1" id="KW-0732">Signal</keyword>
<sequence length="294" mass="32132">MRYPVILASLLTLSTLTAQGMGFPFDNDLGECVEDCAEDIAERLLRQAHPYRSGPEFPPEKLGPILCDPSNPSFTKFQSEMNQCVARCPDSDKSYAPAQITKYCSWYSMQSSSALTPATTTTTYPIGASDPGLSPTPGVTGPLQSTRSNYCSFGGSHMNWQGTEDIVSLYNGMTRALREQVLDPRADIPDNYSLSLDCSGLRLSMWVEIRGKEDRGSLNDTLYRAESKCTSARFHQCQGYCSDAKVTFTASTVDSTTLDPRCAILRSAGHVNAQGARWLLTLGVVVGLYWGVTL</sequence>
<reference evidence="2 3" key="1">
    <citation type="submission" date="2016-07" db="EMBL/GenBank/DDBJ databases">
        <title>Pervasive Adenine N6-methylation of Active Genes in Fungi.</title>
        <authorList>
            <consortium name="DOE Joint Genome Institute"/>
            <person name="Mondo S.J."/>
            <person name="Dannebaum R.O."/>
            <person name="Kuo R.C."/>
            <person name="Labutti K."/>
            <person name="Haridas S."/>
            <person name="Kuo A."/>
            <person name="Salamov A."/>
            <person name="Ahrendt S.R."/>
            <person name="Lipzen A."/>
            <person name="Sullivan W."/>
            <person name="Andreopoulos W.B."/>
            <person name="Clum A."/>
            <person name="Lindquist E."/>
            <person name="Daum C."/>
            <person name="Ramamoorthy G.K."/>
            <person name="Gryganskyi A."/>
            <person name="Culley D."/>
            <person name="Magnuson J.K."/>
            <person name="James T.Y."/>
            <person name="O'Malley M.A."/>
            <person name="Stajich J.E."/>
            <person name="Spatafora J.W."/>
            <person name="Visel A."/>
            <person name="Grigoriev I.V."/>
        </authorList>
    </citation>
    <scope>NUCLEOTIDE SEQUENCE [LARGE SCALE GENOMIC DNA]</scope>
    <source>
        <strain evidence="2 3">CBS 931.73</strain>
    </source>
</reference>
<feature type="signal peptide" evidence="1">
    <location>
        <begin position="1"/>
        <end position="22"/>
    </location>
</feature>
<gene>
    <name evidence="2" type="ORF">K493DRAFT_305996</name>
</gene>